<dbReference type="CDD" id="cd06768">
    <property type="entry name" value="PDZ_NHERF-like"/>
    <property type="match status" value="2"/>
</dbReference>
<feature type="compositionally biased region" description="Polar residues" evidence="2">
    <location>
        <begin position="668"/>
        <end position="694"/>
    </location>
</feature>
<dbReference type="GO" id="GO:0043495">
    <property type="term" value="F:protein-membrane adaptor activity"/>
    <property type="evidence" value="ECO:0007669"/>
    <property type="project" value="TreeGrafter"/>
</dbReference>
<dbReference type="AlphaFoldDB" id="A0A914HVR2"/>
<dbReference type="GO" id="GO:0016324">
    <property type="term" value="C:apical plasma membrane"/>
    <property type="evidence" value="ECO:0007669"/>
    <property type="project" value="TreeGrafter"/>
</dbReference>
<dbReference type="Proteomes" id="UP000887572">
    <property type="component" value="Unplaced"/>
</dbReference>
<evidence type="ECO:0000256" key="2">
    <source>
        <dbReference type="SAM" id="MobiDB-lite"/>
    </source>
</evidence>
<dbReference type="PANTHER" id="PTHR14191">
    <property type="entry name" value="PDZ DOMAIN CONTAINING PROTEIN"/>
    <property type="match status" value="1"/>
</dbReference>
<feature type="region of interest" description="Disordered" evidence="2">
    <location>
        <begin position="668"/>
        <end position="729"/>
    </location>
</feature>
<dbReference type="PANTHER" id="PTHR14191:SF3">
    <property type="entry name" value="NA(+)_H(+) EXCHANGE REGULATORY COFACTOR-LIKE PROTEIN NRFL-1"/>
    <property type="match status" value="1"/>
</dbReference>
<name>A0A914HVR2_GLORO</name>
<sequence length="865" mass="91539">MNASMPVPRLCVVEKPSGDCEYGFNLHAERGRGQFVGAVDIGSPADVSGLRPGDHIVAVNAEAVAGLSHKEVVHRIKTDPTRCSLLVLDEDSVQWYKEHNVPMFAYFARRPEELENEGQHYGGEEAAEFPLAEVSGSPRQIALPANDAAVADPTRVPAAQIAIGSSEESLAGDAGTGGQLGSGRVWPGMRGRVANWARGEFGRGCGDGWPIGLGESLAGDAGTGGQLGSGRVWPGMRGRVANWARGEFGRGCGDGWPIGLGESLAGDAGTGGQLGSGRVWLGMRGRVANWARGEFGWGCGDGWPIGLGESLAGDAGTGGQLGSGRVWLGMRGRVANWARGEFGWGCGDGWPIGLGESLAGDAGTGGQLGSGRVWPGMRGRVANWARGEFGRRCGDGWPIGLGESLAGDAGTGGQLGSGRVWLGMRGRVANWARGEFGWGCGDGWPIGLGESLAGDAGTGGQLGSGRVWPGMRGRVANWARGEFGRGCGDGEGFCPPVASICLFCVSLSPAFENLSPPVSILSADSASPATIPRHNRSQVEAAIPAQLQAAGPKPRLCTLIKPSPVEEFGFNLHAERGKGHFIGAVDKGGIADAAGLETGQRIVGVNDRLVSAQTPHKEIVQLIKRDPLKTVLLVASEEADRFYAEYGLVFSYDHLLLFDPLLQNGRNRLASNGSKQGQPQSSSNLRQQGTPNTLQEKEQKNGNHPRGMTLNERPPTPTSTYTATPPLSPPTIAVQIQVRADNRTDIQIKEVEDSLQHSPADQTLDNVSGERQNGKHVLAGYFPEAMVPSSYSQNDKIALSSELSHSSRRIPPEQKDHVCSNGAAERDIFALSALEARQLMRGRKRDPRKEGKMTLDEKYRLILNL</sequence>
<evidence type="ECO:0000313" key="4">
    <source>
        <dbReference type="Proteomes" id="UP000887572"/>
    </source>
</evidence>
<dbReference type="Pfam" id="PF00595">
    <property type="entry name" value="PDZ"/>
    <property type="match status" value="2"/>
</dbReference>
<proteinExistence type="predicted"/>
<evidence type="ECO:0000256" key="1">
    <source>
        <dbReference type="ARBA" id="ARBA00022737"/>
    </source>
</evidence>
<keyword evidence="4" id="KW-1185">Reference proteome</keyword>
<feature type="domain" description="PDZ" evidence="3">
    <location>
        <begin position="9"/>
        <end position="91"/>
    </location>
</feature>
<dbReference type="InterPro" id="IPR001478">
    <property type="entry name" value="PDZ"/>
</dbReference>
<dbReference type="WBParaSite" id="Gr19_v10_g5119.t1">
    <property type="protein sequence ID" value="Gr19_v10_g5119.t1"/>
    <property type="gene ID" value="Gr19_v10_g5119"/>
</dbReference>
<evidence type="ECO:0000313" key="5">
    <source>
        <dbReference type="WBParaSite" id="Gr19_v10_g5119.t1"/>
    </source>
</evidence>
<dbReference type="InterPro" id="IPR051067">
    <property type="entry name" value="NHER"/>
</dbReference>
<dbReference type="SMART" id="SM00228">
    <property type="entry name" value="PDZ"/>
    <property type="match status" value="2"/>
</dbReference>
<dbReference type="InterPro" id="IPR036034">
    <property type="entry name" value="PDZ_sf"/>
</dbReference>
<protein>
    <submittedName>
        <fullName evidence="5">PDZ domain-containing protein</fullName>
    </submittedName>
</protein>
<dbReference type="PROSITE" id="PS50106">
    <property type="entry name" value="PDZ"/>
    <property type="match status" value="2"/>
</dbReference>
<accession>A0A914HVR2</accession>
<keyword evidence="1" id="KW-0677">Repeat</keyword>
<reference evidence="5" key="1">
    <citation type="submission" date="2022-11" db="UniProtKB">
        <authorList>
            <consortium name="WormBaseParasite"/>
        </authorList>
    </citation>
    <scope>IDENTIFICATION</scope>
</reference>
<dbReference type="SUPFAM" id="SSF50156">
    <property type="entry name" value="PDZ domain-like"/>
    <property type="match status" value="2"/>
</dbReference>
<evidence type="ECO:0000259" key="3">
    <source>
        <dbReference type="PROSITE" id="PS50106"/>
    </source>
</evidence>
<dbReference type="GO" id="GO:0072659">
    <property type="term" value="P:protein localization to plasma membrane"/>
    <property type="evidence" value="ECO:0007669"/>
    <property type="project" value="TreeGrafter"/>
</dbReference>
<dbReference type="Gene3D" id="2.30.42.10">
    <property type="match status" value="2"/>
</dbReference>
<feature type="domain" description="PDZ" evidence="3">
    <location>
        <begin position="556"/>
        <end position="638"/>
    </location>
</feature>
<organism evidence="4 5">
    <name type="scientific">Globodera rostochiensis</name>
    <name type="common">Golden nematode worm</name>
    <name type="synonym">Heterodera rostochiensis</name>
    <dbReference type="NCBI Taxonomy" id="31243"/>
    <lineage>
        <taxon>Eukaryota</taxon>
        <taxon>Metazoa</taxon>
        <taxon>Ecdysozoa</taxon>
        <taxon>Nematoda</taxon>
        <taxon>Chromadorea</taxon>
        <taxon>Rhabditida</taxon>
        <taxon>Tylenchina</taxon>
        <taxon>Tylenchomorpha</taxon>
        <taxon>Tylenchoidea</taxon>
        <taxon>Heteroderidae</taxon>
        <taxon>Heteroderinae</taxon>
        <taxon>Globodera</taxon>
    </lineage>
</organism>